<dbReference type="Proteomes" id="UP001175271">
    <property type="component" value="Unassembled WGS sequence"/>
</dbReference>
<dbReference type="SUPFAM" id="SSF81321">
    <property type="entry name" value="Family A G protein-coupled receptor-like"/>
    <property type="match status" value="1"/>
</dbReference>
<feature type="transmembrane region" description="Helical" evidence="6">
    <location>
        <begin position="175"/>
        <end position="200"/>
    </location>
</feature>
<dbReference type="Gene3D" id="1.20.1070.10">
    <property type="entry name" value="Rhodopsin 7-helix transmembrane proteins"/>
    <property type="match status" value="1"/>
</dbReference>
<dbReference type="Pfam" id="PF10292">
    <property type="entry name" value="7TM_GPCR_Srab"/>
    <property type="match status" value="1"/>
</dbReference>
<dbReference type="EMBL" id="JAUCMV010000004">
    <property type="protein sequence ID" value="KAK0403294.1"/>
    <property type="molecule type" value="Genomic_DNA"/>
</dbReference>
<evidence type="ECO:0000256" key="6">
    <source>
        <dbReference type="SAM" id="Phobius"/>
    </source>
</evidence>
<evidence type="ECO:0000313" key="8">
    <source>
        <dbReference type="Proteomes" id="UP001175271"/>
    </source>
</evidence>
<feature type="transmembrane region" description="Helical" evidence="6">
    <location>
        <begin position="101"/>
        <end position="121"/>
    </location>
</feature>
<feature type="transmembrane region" description="Helical" evidence="6">
    <location>
        <begin position="49"/>
        <end position="77"/>
    </location>
</feature>
<organism evidence="7 8">
    <name type="scientific">Steinernema hermaphroditum</name>
    <dbReference type="NCBI Taxonomy" id="289476"/>
    <lineage>
        <taxon>Eukaryota</taxon>
        <taxon>Metazoa</taxon>
        <taxon>Ecdysozoa</taxon>
        <taxon>Nematoda</taxon>
        <taxon>Chromadorea</taxon>
        <taxon>Rhabditida</taxon>
        <taxon>Tylenchina</taxon>
        <taxon>Panagrolaimomorpha</taxon>
        <taxon>Strongyloidoidea</taxon>
        <taxon>Steinernematidae</taxon>
        <taxon>Steinernema</taxon>
    </lineage>
</organism>
<evidence type="ECO:0008006" key="9">
    <source>
        <dbReference type="Google" id="ProtNLM"/>
    </source>
</evidence>
<feature type="transmembrane region" description="Helical" evidence="6">
    <location>
        <begin position="228"/>
        <end position="256"/>
    </location>
</feature>
<dbReference type="PANTHER" id="PTHR47521">
    <property type="entry name" value="SERPENTINE RECEPTOR, CLASS E (EPSILON)-RELATED"/>
    <property type="match status" value="1"/>
</dbReference>
<feature type="transmembrane region" description="Helical" evidence="6">
    <location>
        <begin position="268"/>
        <end position="287"/>
    </location>
</feature>
<reference evidence="7" key="1">
    <citation type="submission" date="2023-06" db="EMBL/GenBank/DDBJ databases">
        <title>Genomic analysis of the entomopathogenic nematode Steinernema hermaphroditum.</title>
        <authorList>
            <person name="Schwarz E.M."/>
            <person name="Heppert J.K."/>
            <person name="Baniya A."/>
            <person name="Schwartz H.T."/>
            <person name="Tan C.-H."/>
            <person name="Antoshechkin I."/>
            <person name="Sternberg P.W."/>
            <person name="Goodrich-Blair H."/>
            <person name="Dillman A.R."/>
        </authorList>
    </citation>
    <scope>NUCLEOTIDE SEQUENCE</scope>
    <source>
        <strain evidence="7">PS9179</strain>
        <tissue evidence="7">Whole animal</tissue>
    </source>
</reference>
<evidence type="ECO:0000256" key="5">
    <source>
        <dbReference type="SAM" id="MobiDB-lite"/>
    </source>
</evidence>
<comment type="caution">
    <text evidence="7">The sequence shown here is derived from an EMBL/GenBank/DDBJ whole genome shotgun (WGS) entry which is preliminary data.</text>
</comment>
<keyword evidence="2 6" id="KW-0812">Transmembrane</keyword>
<feature type="transmembrane region" description="Helical" evidence="6">
    <location>
        <begin position="133"/>
        <end position="155"/>
    </location>
</feature>
<proteinExistence type="predicted"/>
<evidence type="ECO:0000256" key="2">
    <source>
        <dbReference type="ARBA" id="ARBA00022692"/>
    </source>
</evidence>
<keyword evidence="3 6" id="KW-1133">Transmembrane helix</keyword>
<dbReference type="GO" id="GO:0016020">
    <property type="term" value="C:membrane"/>
    <property type="evidence" value="ECO:0007669"/>
    <property type="project" value="UniProtKB-SubCell"/>
</dbReference>
<protein>
    <recommendedName>
        <fullName evidence="9">G-protein coupled receptors family 1 profile domain-containing protein</fullName>
    </recommendedName>
</protein>
<feature type="compositionally biased region" description="Low complexity" evidence="5">
    <location>
        <begin position="349"/>
        <end position="382"/>
    </location>
</feature>
<evidence type="ECO:0000313" key="7">
    <source>
        <dbReference type="EMBL" id="KAK0403294.1"/>
    </source>
</evidence>
<feature type="transmembrane region" description="Helical" evidence="6">
    <location>
        <begin position="15"/>
        <end position="37"/>
    </location>
</feature>
<dbReference type="InterPro" id="IPR019408">
    <property type="entry name" value="7TM_GPCR_serpentine_rcpt_Srab"/>
</dbReference>
<dbReference type="InterPro" id="IPR052860">
    <property type="entry name" value="NRL-GPCR1"/>
</dbReference>
<feature type="region of interest" description="Disordered" evidence="5">
    <location>
        <begin position="346"/>
        <end position="382"/>
    </location>
</feature>
<accession>A0AA39LN99</accession>
<comment type="subcellular location">
    <subcellularLocation>
        <location evidence="1">Membrane</location>
        <topology evidence="1">Multi-pass membrane protein</topology>
    </subcellularLocation>
</comment>
<evidence type="ECO:0000256" key="3">
    <source>
        <dbReference type="ARBA" id="ARBA00022989"/>
    </source>
</evidence>
<keyword evidence="8" id="KW-1185">Reference proteome</keyword>
<evidence type="ECO:0000256" key="1">
    <source>
        <dbReference type="ARBA" id="ARBA00004141"/>
    </source>
</evidence>
<evidence type="ECO:0000256" key="4">
    <source>
        <dbReference type="ARBA" id="ARBA00023136"/>
    </source>
</evidence>
<sequence>MNLSATVPSTRVVEMALGVAEVSAYGFGLLFGCYFLFRLKSMQLINRNLRWIMSFFMLSYMIVALVRSAVVMTSLIAQQDLNSLIGFSWCLIPRTVSDTGVVVFHLSIPAMALDRVFATLYPVEYSHGTHKRLGLRLSCSMVVIGGFYAIGFAIFDYLNWWTVDPPSFELIFTSTLAKAVTNVAFFVVYFMSSIVLFILIKLNAIHRKFFVKVDLNTRYQYRENETTLVVLAPIVAFYGLAVFPAAVFGLLHFFAFYPPETNVLFQKISNLLFALYGPFFAVSFVLAHRHFRRHLKTDLLKISCRSAKWRSNDANYTDTEGEATASSCVHFKELIAHWSRIARRDVTRSGASETSGDASGTTTSGAGTGRPRTATAQTTRHR</sequence>
<dbReference type="CDD" id="cd00637">
    <property type="entry name" value="7tm_classA_rhodopsin-like"/>
    <property type="match status" value="1"/>
</dbReference>
<name>A0AA39LN99_9BILA</name>
<dbReference type="AlphaFoldDB" id="A0AA39LN99"/>
<gene>
    <name evidence="7" type="ORF">QR680_016843</name>
</gene>
<keyword evidence="4 6" id="KW-0472">Membrane</keyword>